<dbReference type="GO" id="GO:0019748">
    <property type="term" value="P:secondary metabolic process"/>
    <property type="evidence" value="ECO:0007669"/>
    <property type="project" value="TreeGrafter"/>
</dbReference>
<evidence type="ECO:0000256" key="8">
    <source>
        <dbReference type="RuleBase" id="RU366045"/>
    </source>
</evidence>
<dbReference type="GO" id="GO:0046872">
    <property type="term" value="F:metal ion binding"/>
    <property type="evidence" value="ECO:0007669"/>
    <property type="project" value="UniProtKB-KW"/>
</dbReference>
<keyword evidence="4" id="KW-0862">Zinc</keyword>
<dbReference type="GO" id="GO:0047596">
    <property type="term" value="F:6-methylsalicylate decarboxylase activity"/>
    <property type="evidence" value="ECO:0007669"/>
    <property type="project" value="UniProtKB-EC"/>
</dbReference>
<reference evidence="11" key="3">
    <citation type="journal article" date="2022" name="bioRxiv">
        <title>A global pangenome for the wheat fungal pathogen Pyrenophora tritici-repentis and prediction of effector protein structural homology.</title>
        <authorList>
            <person name="Moolhuijzen P."/>
            <person name="See P.T."/>
            <person name="Shi G."/>
            <person name="Powell H.R."/>
            <person name="Cockram J."/>
            <person name="Jorgensen L.N."/>
            <person name="Benslimane H."/>
            <person name="Strelkov S.E."/>
            <person name="Turner J."/>
            <person name="Liu Z."/>
            <person name="Moffat C.S."/>
        </authorList>
    </citation>
    <scope>NUCLEOTIDE SEQUENCE</scope>
    <source>
        <strain evidence="11">86-124</strain>
    </source>
</reference>
<keyword evidence="13" id="KW-1185">Reference proteome</keyword>
<dbReference type="PANTHER" id="PTHR21240:SF29">
    <property type="entry name" value="AMIDOHYDROLASE-RELATED DOMAIN-CONTAINING PROTEIN"/>
    <property type="match status" value="1"/>
</dbReference>
<proteinExistence type="inferred from homology"/>
<dbReference type="SUPFAM" id="SSF51556">
    <property type="entry name" value="Metallo-dependent hydrolases"/>
    <property type="match status" value="1"/>
</dbReference>
<dbReference type="AlphaFoldDB" id="A0A2W1EJ86"/>
<evidence type="ECO:0000256" key="4">
    <source>
        <dbReference type="ARBA" id="ARBA00022833"/>
    </source>
</evidence>
<evidence type="ECO:0000313" key="13">
    <source>
        <dbReference type="Proteomes" id="UP000249757"/>
    </source>
</evidence>
<comment type="similarity">
    <text evidence="1">Belongs to the metallo-dependent hydrolases superfamily. ACMSD family.</text>
</comment>
<dbReference type="EMBL" id="NQIK02000010">
    <property type="protein sequence ID" value="KAF7564496.1"/>
    <property type="molecule type" value="Genomic_DNA"/>
</dbReference>
<dbReference type="EMBL" id="NRDI02000014">
    <property type="protein sequence ID" value="KAI1511395.1"/>
    <property type="molecule type" value="Genomic_DNA"/>
</dbReference>
<evidence type="ECO:0000313" key="11">
    <source>
        <dbReference type="EMBL" id="KAI1511395.1"/>
    </source>
</evidence>
<reference evidence="11" key="2">
    <citation type="submission" date="2021-05" db="EMBL/GenBank/DDBJ databases">
        <authorList>
            <person name="Moolhuijzen P.M."/>
            <person name="Moffat C.S."/>
        </authorList>
    </citation>
    <scope>NUCLEOTIDE SEQUENCE</scope>
    <source>
        <strain evidence="11">86-124</strain>
    </source>
</reference>
<evidence type="ECO:0000313" key="10">
    <source>
        <dbReference type="EMBL" id="KAF7564496.1"/>
    </source>
</evidence>
<organism evidence="10 12">
    <name type="scientific">Pyrenophora tritici-repentis</name>
    <dbReference type="NCBI Taxonomy" id="45151"/>
    <lineage>
        <taxon>Eukaryota</taxon>
        <taxon>Fungi</taxon>
        <taxon>Dikarya</taxon>
        <taxon>Ascomycota</taxon>
        <taxon>Pezizomycotina</taxon>
        <taxon>Dothideomycetes</taxon>
        <taxon>Pleosporomycetidae</taxon>
        <taxon>Pleosporales</taxon>
        <taxon>Pleosporineae</taxon>
        <taxon>Pleosporaceae</taxon>
        <taxon>Pyrenophora</taxon>
    </lineage>
</organism>
<reference evidence="10" key="1">
    <citation type="journal article" date="2018" name="BMC Genomics">
        <title>Comparative genomics of the wheat fungal pathogen Pyrenophora tritici-repentis reveals chromosomal variations and genome plasticity.</title>
        <authorList>
            <person name="Moolhuijzen P."/>
            <person name="See P.T."/>
            <person name="Hane J.K."/>
            <person name="Shi G."/>
            <person name="Liu Z."/>
            <person name="Oliver R.P."/>
            <person name="Moffat C.S."/>
        </authorList>
    </citation>
    <scope>NUCLEOTIDE SEQUENCE [LARGE SCALE GENOMIC DNA]</scope>
    <source>
        <strain evidence="10">M4</strain>
    </source>
</reference>
<dbReference type="Proteomes" id="UP000245464">
    <property type="component" value="Chromosome 10"/>
</dbReference>
<protein>
    <recommendedName>
        <fullName evidence="7">6-methylsalicylate decarboxylase</fullName>
        <ecNumber evidence="7">4.1.1.52</ecNumber>
    </recommendedName>
</protein>
<feature type="domain" description="Amidohydrolase-related" evidence="9">
    <location>
        <begin position="9"/>
        <end position="316"/>
    </location>
</feature>
<gene>
    <name evidence="11" type="ORF">Ptr86124_009799</name>
    <name evidence="10" type="ORF">PtrM4_039300</name>
</gene>
<evidence type="ECO:0000259" key="9">
    <source>
        <dbReference type="Pfam" id="PF04909"/>
    </source>
</evidence>
<dbReference type="Gene3D" id="3.20.20.140">
    <property type="entry name" value="Metal-dependent hydrolases"/>
    <property type="match status" value="1"/>
</dbReference>
<keyword evidence="2" id="KW-0479">Metal-binding</keyword>
<dbReference type="Proteomes" id="UP000249757">
    <property type="component" value="Unassembled WGS sequence"/>
</dbReference>
<reference evidence="13" key="4">
    <citation type="journal article" date="2022" name="Microb. Genom.">
        <title>A global pangenome for the wheat fungal pathogen Pyrenophora tritici-repentis and prediction of effector protein structural homology.</title>
        <authorList>
            <person name="Moolhuijzen P.M."/>
            <person name="See P.T."/>
            <person name="Shi G."/>
            <person name="Powell H.R."/>
            <person name="Cockram J."/>
            <person name="Jorgensen L.N."/>
            <person name="Benslimane H."/>
            <person name="Strelkov S.E."/>
            <person name="Turner J."/>
            <person name="Liu Z."/>
            <person name="Moffat C.S."/>
        </authorList>
    </citation>
    <scope>NUCLEOTIDE SEQUENCE [LARGE SCALE GENOMIC DNA]</scope>
</reference>
<dbReference type="Pfam" id="PF04909">
    <property type="entry name" value="Amidohydro_2"/>
    <property type="match status" value="1"/>
</dbReference>
<keyword evidence="3 8" id="KW-0210">Decarboxylase</keyword>
<evidence type="ECO:0000256" key="5">
    <source>
        <dbReference type="ARBA" id="ARBA00023239"/>
    </source>
</evidence>
<dbReference type="EC" id="4.1.1.52" evidence="7"/>
<keyword evidence="10" id="KW-0378">Hydrolase</keyword>
<dbReference type="InterPro" id="IPR032465">
    <property type="entry name" value="ACMSD"/>
</dbReference>
<dbReference type="OrthoDB" id="2832284at2759"/>
<evidence type="ECO:0000256" key="7">
    <source>
        <dbReference type="ARBA" id="ARBA00038889"/>
    </source>
</evidence>
<dbReference type="InterPro" id="IPR006680">
    <property type="entry name" value="Amidohydro-rel"/>
</dbReference>
<name>A0A2W1EJ86_9PLEO</name>
<evidence type="ECO:0000313" key="12">
    <source>
        <dbReference type="Proteomes" id="UP000245464"/>
    </source>
</evidence>
<dbReference type="GO" id="GO:0016787">
    <property type="term" value="F:hydrolase activity"/>
    <property type="evidence" value="ECO:0007669"/>
    <property type="project" value="UniProtKB-KW"/>
</dbReference>
<comment type="catalytic activity">
    <reaction evidence="6">
        <text>6-methylsalicylate + H(+) = 3-methylphenol + CO2</text>
        <dbReference type="Rhea" id="RHEA:23112"/>
        <dbReference type="ChEBI" id="CHEBI:15378"/>
        <dbReference type="ChEBI" id="CHEBI:16526"/>
        <dbReference type="ChEBI" id="CHEBI:17231"/>
        <dbReference type="ChEBI" id="CHEBI:36658"/>
        <dbReference type="EC" id="4.1.1.52"/>
    </reaction>
    <physiologicalReaction direction="left-to-right" evidence="6">
        <dbReference type="Rhea" id="RHEA:23113"/>
    </physiologicalReaction>
</comment>
<sequence length="319" mass="35425">MTKIAMGKIDVHHHMLPPEYVQKWKEASGIPKGLKLPTWDVEIDLDFMDRNNISASILSLSAPGLAFVKPASEATALCRWVNEYAANIVTAHPTRFGFFASVPPLDNILACLEEIRYALDVLKADGVALLSSYSDKYLGHSEFRPLWQELNARNAVIFIHPTFAQTWGAPSDPSIPRPIIDFPHETTRTAVHLITSNTIRDFPNVKIILSHGGGTLPYVATRIAHQTADLGLKDKSAEEFIREARGFYFDLALTGFEGPVKALSEFADEGHVLFGSDFPFAREGTIGTQIERITAVDMSDKARESIDCWAAKRLFPRFG</sequence>
<accession>A0A2W1EJ86</accession>
<evidence type="ECO:0000256" key="3">
    <source>
        <dbReference type="ARBA" id="ARBA00022793"/>
    </source>
</evidence>
<dbReference type="PANTHER" id="PTHR21240">
    <property type="entry name" value="2-AMINO-3-CARBOXYLMUCONATE-6-SEMIALDEHYDE DECARBOXYLASE"/>
    <property type="match status" value="1"/>
</dbReference>
<keyword evidence="5 8" id="KW-0456">Lyase</keyword>
<evidence type="ECO:0000256" key="1">
    <source>
        <dbReference type="ARBA" id="ARBA00005871"/>
    </source>
</evidence>
<dbReference type="InterPro" id="IPR032466">
    <property type="entry name" value="Metal_Hydrolase"/>
</dbReference>
<dbReference type="GO" id="GO:0005829">
    <property type="term" value="C:cytosol"/>
    <property type="evidence" value="ECO:0007669"/>
    <property type="project" value="TreeGrafter"/>
</dbReference>
<comment type="caution">
    <text evidence="10">The sequence shown here is derived from an EMBL/GenBank/DDBJ whole genome shotgun (WGS) entry which is preliminary data.</text>
</comment>
<evidence type="ECO:0000256" key="2">
    <source>
        <dbReference type="ARBA" id="ARBA00022723"/>
    </source>
</evidence>
<evidence type="ECO:0000256" key="6">
    <source>
        <dbReference type="ARBA" id="ARBA00036832"/>
    </source>
</evidence>